<evidence type="ECO:0000313" key="2">
    <source>
        <dbReference type="EMBL" id="CAM42419.1"/>
    </source>
</evidence>
<reference evidence="2 3" key="1">
    <citation type="journal article" date="2007" name="Nat. Genet.">
        <title>Comparative genomic analysis of three Leishmania species that cause diverse human disease.</title>
        <authorList>
            <person name="Peacock C.S."/>
            <person name="Seeger K."/>
            <person name="Harris D."/>
            <person name="Murphy L."/>
            <person name="Ruiz J.C."/>
            <person name="Quail M.A."/>
            <person name="Peters N."/>
            <person name="Adlem E."/>
            <person name="Tivey A."/>
            <person name="Aslett M."/>
            <person name="Kerhornou A."/>
            <person name="Ivens A."/>
            <person name="Fraser A."/>
            <person name="Rajandream M.A."/>
            <person name="Carver T."/>
            <person name="Norbertczak H."/>
            <person name="Chillingworth T."/>
            <person name="Hance Z."/>
            <person name="Jagels K."/>
            <person name="Moule S."/>
            <person name="Ormond D."/>
            <person name="Rutter S."/>
            <person name="Squares R."/>
            <person name="Whitehead S."/>
            <person name="Rabbinowitsch E."/>
            <person name="Arrowsmith C."/>
            <person name="White B."/>
            <person name="Thurston S."/>
            <person name="Bringaud F."/>
            <person name="Baldauf S.L."/>
            <person name="Faulconbridge A."/>
            <person name="Jeffares D."/>
            <person name="Depledge D.P."/>
            <person name="Oyola S.O."/>
            <person name="Hilley J.D."/>
            <person name="Brito L.O."/>
            <person name="Tosi L.R."/>
            <person name="Barrell B."/>
            <person name="Cruz A.K."/>
            <person name="Mottram J.C."/>
            <person name="Smith D.F."/>
            <person name="Berriman M."/>
        </authorList>
    </citation>
    <scope>NUCLEOTIDE SEQUENCE [LARGE SCALE GENOMIC DNA]</scope>
    <source>
        <strain evidence="2 3">MHOM/BR/75/M2904</strain>
    </source>
</reference>
<dbReference type="AlphaFoldDB" id="A4HDU6"/>
<dbReference type="InParanoid" id="A4HDU6"/>
<comment type="caution">
    <text evidence="2">The sequence shown here is derived from an EMBL/GenBank/DDBJ whole genome shotgun (WGS) entry which is preliminary data.</text>
</comment>
<reference evidence="2 3" key="2">
    <citation type="journal article" date="2011" name="Genome Res.">
        <title>Chromosome and gene copy number variation allow major structural change between species and strains of Leishmania.</title>
        <authorList>
            <person name="Rogers M.B."/>
            <person name="Hilley J.D."/>
            <person name="Dickens N.J."/>
            <person name="Wilkes J."/>
            <person name="Bates P.A."/>
            <person name="Depledge D.P."/>
            <person name="Harris D."/>
            <person name="Her Y."/>
            <person name="Herzyk P."/>
            <person name="Imamura H."/>
            <person name="Otto T.D."/>
            <person name="Sanders M."/>
            <person name="Seeger K."/>
            <person name="Dujardin J.C."/>
            <person name="Berriman M."/>
            <person name="Smith D.F."/>
            <person name="Hertz-Fowler C."/>
            <person name="Mottram J.C."/>
        </authorList>
    </citation>
    <scope>NUCLEOTIDE SEQUENCE [LARGE SCALE GENOMIC DNA]</scope>
    <source>
        <strain evidence="2 3">MHOM/BR/75/M2904</strain>
    </source>
</reference>
<feature type="compositionally biased region" description="Low complexity" evidence="1">
    <location>
        <begin position="469"/>
        <end position="485"/>
    </location>
</feature>
<proteinExistence type="predicted"/>
<gene>
    <name evidence="2" type="ORF">LbrM_24_2440</name>
</gene>
<organism evidence="2 3">
    <name type="scientific">Leishmania braziliensis</name>
    <dbReference type="NCBI Taxonomy" id="5660"/>
    <lineage>
        <taxon>Eukaryota</taxon>
        <taxon>Discoba</taxon>
        <taxon>Euglenozoa</taxon>
        <taxon>Kinetoplastea</taxon>
        <taxon>Metakinetoplastina</taxon>
        <taxon>Trypanosomatida</taxon>
        <taxon>Trypanosomatidae</taxon>
        <taxon>Leishmaniinae</taxon>
        <taxon>Leishmania</taxon>
        <taxon>Leishmania braziliensis species complex</taxon>
    </lineage>
</organism>
<accession>A4HDU6</accession>
<evidence type="ECO:0000256" key="1">
    <source>
        <dbReference type="SAM" id="MobiDB-lite"/>
    </source>
</evidence>
<sequence length="496" mass="54133">MENLHGVAVVSPSWETLPLQTMHLLLLMWTQGWAQLYFLSPDITPCPLSRTALLTFSPCMCTVCMPKVSSMGCEGCRLYPGNTRSRGQREADRFAHPQPSCEKGEHSVWCDIRLVEVGFRPLEATNVLLVVTCRKIFLRVVATGFVFTIHLEDIVQVRHVVPAHAVELHVEVPSLASLDDHKPPGCERWYVPATRRLYRIYPKQHGSGSSSSSSSACAQLFQVLTSLLSAHAQQASEESDLDDAIAWYERTDACSMLPYHLCEEVGLRELESASYALPHMAFTAGVTRVSATHAEAQQHPPTWRQAQSALPLASSCSGLLASGGLFGEPGVGVPGHLRRIYVVPSPGFWRLPKASSPSAPSDLLWHGRRAPNHLHCEASSEMIARYASTSAIPMQQQHTMGHTHELRDTLVATGAPASCYQLQPQHGASQHEQPTPSSSHVDVGMNNRESSLMVGMCGLHPRAIPAPPLSLSSRAQSSSPRARQPVSLEYGPTTSG</sequence>
<name>A4HDU6_LEIBR</name>
<dbReference type="Proteomes" id="UP000007258">
    <property type="component" value="Unassembled WGS sequence"/>
</dbReference>
<feature type="region of interest" description="Disordered" evidence="1">
    <location>
        <begin position="465"/>
        <end position="496"/>
    </location>
</feature>
<dbReference type="OMA" id="SHERWTP"/>
<keyword evidence="3" id="KW-1185">Reference proteome</keyword>
<dbReference type="EMBL" id="CADA01000027">
    <property type="protein sequence ID" value="CAM42419.1"/>
    <property type="molecule type" value="Genomic_DNA"/>
</dbReference>
<feature type="compositionally biased region" description="Polar residues" evidence="1">
    <location>
        <begin position="423"/>
        <end position="440"/>
    </location>
</feature>
<evidence type="ECO:0000313" key="3">
    <source>
        <dbReference type="Proteomes" id="UP000007258"/>
    </source>
</evidence>
<dbReference type="VEuPathDB" id="TriTrypDB:LbrM.24.2440"/>
<feature type="region of interest" description="Disordered" evidence="1">
    <location>
        <begin position="423"/>
        <end position="444"/>
    </location>
</feature>
<protein>
    <submittedName>
        <fullName evidence="2">Uncharacterized protein</fullName>
    </submittedName>
</protein>